<dbReference type="Proteomes" id="UP000886817">
    <property type="component" value="Unassembled WGS sequence"/>
</dbReference>
<dbReference type="InterPro" id="IPR007160">
    <property type="entry name" value="DUF362"/>
</dbReference>
<evidence type="ECO:0000259" key="1">
    <source>
        <dbReference type="Pfam" id="PF04015"/>
    </source>
</evidence>
<proteinExistence type="predicted"/>
<dbReference type="EMBL" id="DXEX01000191">
    <property type="protein sequence ID" value="HIX59827.1"/>
    <property type="molecule type" value="Genomic_DNA"/>
</dbReference>
<dbReference type="Gene3D" id="3.40.50.11440">
    <property type="match status" value="1"/>
</dbReference>
<reference evidence="2" key="2">
    <citation type="submission" date="2021-04" db="EMBL/GenBank/DDBJ databases">
        <authorList>
            <person name="Gilroy R."/>
        </authorList>
    </citation>
    <scope>NUCLEOTIDE SEQUENCE</scope>
    <source>
        <strain evidence="2">ChiSjej1B19-8411</strain>
    </source>
</reference>
<organism evidence="2 3">
    <name type="scientific">Candidatus Blautia gallistercoris</name>
    <dbReference type="NCBI Taxonomy" id="2838490"/>
    <lineage>
        <taxon>Bacteria</taxon>
        <taxon>Bacillati</taxon>
        <taxon>Bacillota</taxon>
        <taxon>Clostridia</taxon>
        <taxon>Lachnospirales</taxon>
        <taxon>Lachnospiraceae</taxon>
        <taxon>Blautia</taxon>
    </lineage>
</organism>
<feature type="domain" description="DUF362" evidence="1">
    <location>
        <begin position="32"/>
        <end position="249"/>
    </location>
</feature>
<protein>
    <submittedName>
        <fullName evidence="2">DUF362 domain-containing protein</fullName>
    </submittedName>
</protein>
<evidence type="ECO:0000313" key="2">
    <source>
        <dbReference type="EMBL" id="HIX59827.1"/>
    </source>
</evidence>
<accession>A0A9D2B356</accession>
<comment type="caution">
    <text evidence="2">The sequence shown here is derived from an EMBL/GenBank/DDBJ whole genome shotgun (WGS) entry which is preliminary data.</text>
</comment>
<gene>
    <name evidence="2" type="ORF">IAA45_08955</name>
</gene>
<dbReference type="AlphaFoldDB" id="A0A9D2B356"/>
<evidence type="ECO:0000313" key="3">
    <source>
        <dbReference type="Proteomes" id="UP000886817"/>
    </source>
</evidence>
<reference evidence="2" key="1">
    <citation type="journal article" date="2021" name="PeerJ">
        <title>Extensive microbial diversity within the chicken gut microbiome revealed by metagenomics and culture.</title>
        <authorList>
            <person name="Gilroy R."/>
            <person name="Ravi A."/>
            <person name="Getino M."/>
            <person name="Pursley I."/>
            <person name="Horton D.L."/>
            <person name="Alikhan N.F."/>
            <person name="Baker D."/>
            <person name="Gharbi K."/>
            <person name="Hall N."/>
            <person name="Watson M."/>
            <person name="Adriaenssens E.M."/>
            <person name="Foster-Nyarko E."/>
            <person name="Jarju S."/>
            <person name="Secka A."/>
            <person name="Antonio M."/>
            <person name="Oren A."/>
            <person name="Chaudhuri R.R."/>
            <person name="La Ragione R."/>
            <person name="Hildebrand F."/>
            <person name="Pallen M.J."/>
        </authorList>
    </citation>
    <scope>NUCLEOTIDE SEQUENCE</scope>
    <source>
        <strain evidence="2">ChiSjej1B19-8411</strain>
    </source>
</reference>
<dbReference type="Pfam" id="PF04015">
    <property type="entry name" value="DUF362"/>
    <property type="match status" value="1"/>
</dbReference>
<sequence length="294" mass="31757">MAKSTVYFTKEITPESLVKIYQALQTELKGKVGVKISTGEPGGHNYLHPELIGQLVQMLNGTIIECCTAYGGQRQDPAKHWKAIEDHGFKAMAPCDIMDEFGEMDLPVENGFHLKKDIVGEHFSNYDSVLVLSHFKGHAMGGFGGALKNISIGIASTHGKTNIHTAGVTTDPAVLFDNLPAQDHFLESMADACKAVIQYKGAENMLYINVANRLSVDCDCDSHPAEPEMADLGIFASIDPVAVDQACYDAVVNSSDPGKAALIERMDSRHGIHTVEAAAQHGLGNQEYTIVSLD</sequence>
<name>A0A9D2B356_9FIRM</name>